<evidence type="ECO:0000256" key="2">
    <source>
        <dbReference type="SAM" id="Phobius"/>
    </source>
</evidence>
<keyword evidence="2" id="KW-0812">Transmembrane</keyword>
<keyword evidence="2" id="KW-0472">Membrane</keyword>
<feature type="transmembrane region" description="Helical" evidence="2">
    <location>
        <begin position="35"/>
        <end position="55"/>
    </location>
</feature>
<dbReference type="RefSeq" id="WP_076381342.1">
    <property type="nucleotide sequence ID" value="NZ_AP017422.1"/>
</dbReference>
<name>A0A173MJ52_9BACT</name>
<gene>
    <name evidence="3" type="ORF">SAMN05421788_1095</name>
</gene>
<dbReference type="KEGG" id="fln:FLA_3670"/>
<dbReference type="STRING" id="477680.SAMN05421788_1095"/>
<reference evidence="4" key="1">
    <citation type="submission" date="2017-01" db="EMBL/GenBank/DDBJ databases">
        <authorList>
            <person name="Varghese N."/>
            <person name="Submissions S."/>
        </authorList>
    </citation>
    <scope>NUCLEOTIDE SEQUENCE [LARGE SCALE GENOMIC DNA]</scope>
    <source>
        <strain evidence="4">DSM 21054</strain>
    </source>
</reference>
<keyword evidence="4" id="KW-1185">Reference proteome</keyword>
<proteinExistence type="predicted"/>
<organism evidence="3 4">
    <name type="scientific">Filimonas lacunae</name>
    <dbReference type="NCBI Taxonomy" id="477680"/>
    <lineage>
        <taxon>Bacteria</taxon>
        <taxon>Pseudomonadati</taxon>
        <taxon>Bacteroidota</taxon>
        <taxon>Chitinophagia</taxon>
        <taxon>Chitinophagales</taxon>
        <taxon>Chitinophagaceae</taxon>
        <taxon>Filimonas</taxon>
    </lineage>
</organism>
<feature type="compositionally biased region" description="Polar residues" evidence="1">
    <location>
        <begin position="301"/>
        <end position="312"/>
    </location>
</feature>
<evidence type="ECO:0000313" key="4">
    <source>
        <dbReference type="Proteomes" id="UP000186917"/>
    </source>
</evidence>
<protein>
    <submittedName>
        <fullName evidence="3">Uncharacterized protein</fullName>
    </submittedName>
</protein>
<evidence type="ECO:0000313" key="3">
    <source>
        <dbReference type="EMBL" id="SIT29711.1"/>
    </source>
</evidence>
<dbReference type="OrthoDB" id="651501at2"/>
<dbReference type="EMBL" id="FTOR01000009">
    <property type="protein sequence ID" value="SIT29711.1"/>
    <property type="molecule type" value="Genomic_DNA"/>
</dbReference>
<dbReference type="Proteomes" id="UP000186917">
    <property type="component" value="Unassembled WGS sequence"/>
</dbReference>
<feature type="region of interest" description="Disordered" evidence="1">
    <location>
        <begin position="293"/>
        <end position="312"/>
    </location>
</feature>
<keyword evidence="2" id="KW-1133">Transmembrane helix</keyword>
<sequence>MHDLQFLENQGWEQMQELLHLHMPQQKTVAKPVRFLTLLLAAACLLVLFCIPALLSDTSYNYHRTITYNADGERTTSSLPQPSAVLHDNDISSHNVAIKPTSTAPTKPLASLQSALTGNASPLPYSQQADSQLLAWTITAPDLTSKQAKNVERVPIRLPLIFFPANNNTRQLQLQLPLTTATTQPDKQTLLRMTNQQVRISVKGVMLSDYQLYSLPSYPSVGTSVQIGKNLRFSSGMSSLVPGNFGQPLVSNYNNVVANNTVAAALPPNANATPDLSVTAMAAAKTSFIPGVQSYMKPDNENTTSQAQANTRGDARQITSVVPNWNSVFANRTLTRPAITEFINPSLVHAATVATTNKPESATTTAPDANTNQLYNIRNSERRFLFHVQYQFNKYTLGLQYSRAFTPSGNIIGQPQYRNQSVNLSLGIRLFR</sequence>
<evidence type="ECO:0000256" key="1">
    <source>
        <dbReference type="SAM" id="MobiDB-lite"/>
    </source>
</evidence>
<dbReference type="AlphaFoldDB" id="A0A173MJ52"/>
<accession>A0A173MJ52</accession>